<dbReference type="Pfam" id="PF00112">
    <property type="entry name" value="Peptidase_C1"/>
    <property type="match status" value="1"/>
</dbReference>
<reference evidence="17" key="1">
    <citation type="journal article" date="2006" name="PLoS Biol.">
        <title>Macronuclear genome sequence of the ciliate Tetrahymena thermophila, a model eukaryote.</title>
        <authorList>
            <person name="Eisen J.A."/>
            <person name="Coyne R.S."/>
            <person name="Wu M."/>
            <person name="Wu D."/>
            <person name="Thiagarajan M."/>
            <person name="Wortman J.R."/>
            <person name="Badger J.H."/>
            <person name="Ren Q."/>
            <person name="Amedeo P."/>
            <person name="Jones K.M."/>
            <person name="Tallon L.J."/>
            <person name="Delcher A.L."/>
            <person name="Salzberg S.L."/>
            <person name="Silva J.C."/>
            <person name="Haas B.J."/>
            <person name="Majoros W.H."/>
            <person name="Farzad M."/>
            <person name="Carlton J.M."/>
            <person name="Smith R.K. Jr."/>
            <person name="Garg J."/>
            <person name="Pearlman R.E."/>
            <person name="Karrer K.M."/>
            <person name="Sun L."/>
            <person name="Manning G."/>
            <person name="Elde N.C."/>
            <person name="Turkewitz A.P."/>
            <person name="Asai D.J."/>
            <person name="Wilkes D.E."/>
            <person name="Wang Y."/>
            <person name="Cai H."/>
            <person name="Collins K."/>
            <person name="Stewart B.A."/>
            <person name="Lee S.R."/>
            <person name="Wilamowska K."/>
            <person name="Weinberg Z."/>
            <person name="Ruzzo W.L."/>
            <person name="Wloga D."/>
            <person name="Gaertig J."/>
            <person name="Frankel J."/>
            <person name="Tsao C.-C."/>
            <person name="Gorovsky M.A."/>
            <person name="Keeling P.J."/>
            <person name="Waller R.F."/>
            <person name="Patron N.J."/>
            <person name="Cherry J.M."/>
            <person name="Stover N.A."/>
            <person name="Krieger C.J."/>
            <person name="del Toro C."/>
            <person name="Ryder H.F."/>
            <person name="Williamson S.C."/>
            <person name="Barbeau R.A."/>
            <person name="Hamilton E.P."/>
            <person name="Orias E."/>
        </authorList>
    </citation>
    <scope>NUCLEOTIDE SEQUENCE [LARGE SCALE GENOMIC DNA]</scope>
    <source>
        <strain evidence="17">SB210</strain>
    </source>
</reference>
<evidence type="ECO:0000256" key="3">
    <source>
        <dbReference type="ARBA" id="ARBA00022525"/>
    </source>
</evidence>
<dbReference type="PROSITE" id="PS00639">
    <property type="entry name" value="THIOL_PROTEASE_HIS"/>
    <property type="match status" value="1"/>
</dbReference>
<comment type="catalytic activity">
    <reaction evidence="10">
        <text>Specificity close to that of papain. As compared to cathepsin B, cathepsin L exhibits higher activity toward protein substrates, but has little activity on Z-Arg-Arg-NHMec, and no peptidyl-dipeptidase activity.</text>
        <dbReference type="EC" id="3.4.22.15"/>
    </reaction>
</comment>
<feature type="chain" id="PRO_5018742875" description="cathepsin L" evidence="13">
    <location>
        <begin position="21"/>
        <end position="315"/>
    </location>
</feature>
<name>Q239L8_TETTS</name>
<comment type="similarity">
    <text evidence="2">Belongs to the peptidase C1 family.</text>
</comment>
<dbReference type="CDD" id="cd02248">
    <property type="entry name" value="Peptidase_C1A"/>
    <property type="match status" value="1"/>
</dbReference>
<keyword evidence="17" id="KW-1185">Reference proteome</keyword>
<evidence type="ECO:0000256" key="5">
    <source>
        <dbReference type="ARBA" id="ARBA00022729"/>
    </source>
</evidence>
<evidence type="ECO:0000256" key="8">
    <source>
        <dbReference type="ARBA" id="ARBA00023145"/>
    </source>
</evidence>
<dbReference type="PANTHER" id="PTHR12411">
    <property type="entry name" value="CYSTEINE PROTEASE FAMILY C1-RELATED"/>
    <property type="match status" value="1"/>
</dbReference>
<evidence type="ECO:0000259" key="14">
    <source>
        <dbReference type="SMART" id="SM00645"/>
    </source>
</evidence>
<dbReference type="PROSITE" id="PS00139">
    <property type="entry name" value="THIOL_PROTEASE_CYS"/>
    <property type="match status" value="1"/>
</dbReference>
<dbReference type="MEROPS" id="C01.A54"/>
<dbReference type="eggNOG" id="KOG1543">
    <property type="taxonomic scope" value="Eukaryota"/>
</dbReference>
<dbReference type="Gene3D" id="3.90.70.10">
    <property type="entry name" value="Cysteine proteinases"/>
    <property type="match status" value="1"/>
</dbReference>
<comment type="subcellular location">
    <subcellularLocation>
        <location evidence="1">Secreted</location>
    </subcellularLocation>
</comment>
<keyword evidence="8" id="KW-0865">Zymogen</keyword>
<dbReference type="InterPro" id="IPR000169">
    <property type="entry name" value="Pept_cys_AS"/>
</dbReference>
<dbReference type="InterPro" id="IPR013201">
    <property type="entry name" value="Prot_inhib_I29"/>
</dbReference>
<dbReference type="InParanoid" id="Q239L8"/>
<dbReference type="SUPFAM" id="SSF54001">
    <property type="entry name" value="Cysteine proteinases"/>
    <property type="match status" value="1"/>
</dbReference>
<dbReference type="OMA" id="ASNWAYY"/>
<dbReference type="EC" id="3.4.22.15" evidence="11"/>
<dbReference type="OrthoDB" id="190265at2759"/>
<dbReference type="GeneID" id="7842452"/>
<dbReference type="RefSeq" id="XP_001013456.3">
    <property type="nucleotide sequence ID" value="XM_001013456.3"/>
</dbReference>
<evidence type="ECO:0000313" key="17">
    <source>
        <dbReference type="Proteomes" id="UP000009168"/>
    </source>
</evidence>
<feature type="domain" description="Peptidase C1A papain C-terminal" evidence="14">
    <location>
        <begin position="115"/>
        <end position="314"/>
    </location>
</feature>
<proteinExistence type="inferred from homology"/>
<evidence type="ECO:0000256" key="7">
    <source>
        <dbReference type="ARBA" id="ARBA00022807"/>
    </source>
</evidence>
<accession>Q239L8</accession>
<feature type="signal peptide" evidence="13">
    <location>
        <begin position="1"/>
        <end position="20"/>
    </location>
</feature>
<keyword evidence="3" id="KW-0964">Secreted</keyword>
<sequence>MNKNILFAIAGLALLATATTILLTKTHHNTQEDQNIQALWSAFKTKYNKKYADPDFERYRIEIFTENLKVVESNTKNYGITQFMDITREEFKQTYLTLKMKNGLKASPFAKFNDAGVEIDWTTKGAVTPVKDQGQCGSCWSFSTTGAVEGALFLSTKKLTSLSEQYLVDCSKDGNEGCNGGLMDTAFDFISQHGIPTEAAYPYKAVDGTCKMTSGPYKISSHTDIQDCNDLLNKIQKQPIAIAVDANNFQYYQKDIFSDCGTELDHGVLLVGYSASGKYWKVKNSWGPNWGESGFIRLAAGNTCGLCNMASFPNA</sequence>
<dbReference type="STRING" id="312017.Q239L8"/>
<evidence type="ECO:0000256" key="11">
    <source>
        <dbReference type="ARBA" id="ARBA00038911"/>
    </source>
</evidence>
<dbReference type="Pfam" id="PF08246">
    <property type="entry name" value="Inhibitor_I29"/>
    <property type="match status" value="1"/>
</dbReference>
<dbReference type="EMBL" id="GG662730">
    <property type="protein sequence ID" value="EAR93211.3"/>
    <property type="molecule type" value="Genomic_DNA"/>
</dbReference>
<gene>
    <name evidence="16" type="ORF">TTHERM_01256490</name>
</gene>
<keyword evidence="6" id="KW-0378">Hydrolase</keyword>
<dbReference type="InterPro" id="IPR038765">
    <property type="entry name" value="Papain-like_cys_pep_sf"/>
</dbReference>
<evidence type="ECO:0000256" key="12">
    <source>
        <dbReference type="ARBA" id="ARBA00053662"/>
    </source>
</evidence>
<evidence type="ECO:0000256" key="6">
    <source>
        <dbReference type="ARBA" id="ARBA00022801"/>
    </source>
</evidence>
<dbReference type="InterPro" id="IPR025660">
    <property type="entry name" value="Pept_his_AS"/>
</dbReference>
<evidence type="ECO:0000259" key="15">
    <source>
        <dbReference type="SMART" id="SM00848"/>
    </source>
</evidence>
<dbReference type="InterPro" id="IPR039417">
    <property type="entry name" value="Peptidase_C1A_papain-like"/>
</dbReference>
<evidence type="ECO:0000256" key="10">
    <source>
        <dbReference type="ARBA" id="ARBA00036319"/>
    </source>
</evidence>
<protein>
    <recommendedName>
        <fullName evidence="11">cathepsin L</fullName>
        <ecNumber evidence="11">3.4.22.15</ecNumber>
    </recommendedName>
</protein>
<evidence type="ECO:0000256" key="4">
    <source>
        <dbReference type="ARBA" id="ARBA00022670"/>
    </source>
</evidence>
<keyword evidence="9" id="KW-1015">Disulfide bond</keyword>
<dbReference type="SMART" id="SM00645">
    <property type="entry name" value="Pept_C1"/>
    <property type="match status" value="1"/>
</dbReference>
<evidence type="ECO:0000256" key="13">
    <source>
        <dbReference type="SAM" id="SignalP"/>
    </source>
</evidence>
<dbReference type="HOGENOM" id="CLU_012184_1_2_1"/>
<dbReference type="FunFam" id="3.90.70.10:FF:000104">
    <property type="entry name" value="Cathepsin L 1"/>
    <property type="match status" value="1"/>
</dbReference>
<dbReference type="InterPro" id="IPR013128">
    <property type="entry name" value="Peptidase_C1A"/>
</dbReference>
<keyword evidence="5 13" id="KW-0732">Signal</keyword>
<evidence type="ECO:0000313" key="16">
    <source>
        <dbReference type="EMBL" id="EAR93211.3"/>
    </source>
</evidence>
<keyword evidence="7" id="KW-0788">Thiol protease</keyword>
<dbReference type="KEGG" id="tet:TTHERM_01256490"/>
<dbReference type="AlphaFoldDB" id="Q239L8"/>
<evidence type="ECO:0000256" key="1">
    <source>
        <dbReference type="ARBA" id="ARBA00004613"/>
    </source>
</evidence>
<organism evidence="16 17">
    <name type="scientific">Tetrahymena thermophila (strain SB210)</name>
    <dbReference type="NCBI Taxonomy" id="312017"/>
    <lineage>
        <taxon>Eukaryota</taxon>
        <taxon>Sar</taxon>
        <taxon>Alveolata</taxon>
        <taxon>Ciliophora</taxon>
        <taxon>Intramacronucleata</taxon>
        <taxon>Oligohymenophorea</taxon>
        <taxon>Hymenostomatida</taxon>
        <taxon>Tetrahymenina</taxon>
        <taxon>Tetrahymenidae</taxon>
        <taxon>Tetrahymena</taxon>
    </lineage>
</organism>
<dbReference type="Proteomes" id="UP000009168">
    <property type="component" value="Unassembled WGS sequence"/>
</dbReference>
<dbReference type="InterPro" id="IPR000668">
    <property type="entry name" value="Peptidase_C1A_C"/>
</dbReference>
<keyword evidence="4 16" id="KW-0645">Protease</keyword>
<feature type="domain" description="Cathepsin propeptide inhibitor" evidence="15">
    <location>
        <begin position="40"/>
        <end position="91"/>
    </location>
</feature>
<dbReference type="SMART" id="SM00848">
    <property type="entry name" value="Inhibitor_I29"/>
    <property type="match status" value="1"/>
</dbReference>
<evidence type="ECO:0000256" key="2">
    <source>
        <dbReference type="ARBA" id="ARBA00008455"/>
    </source>
</evidence>
<dbReference type="GO" id="GO:0005576">
    <property type="term" value="C:extracellular region"/>
    <property type="evidence" value="ECO:0007669"/>
    <property type="project" value="UniProtKB-SubCell"/>
</dbReference>
<evidence type="ECO:0000256" key="9">
    <source>
        <dbReference type="ARBA" id="ARBA00023157"/>
    </source>
</evidence>
<dbReference type="GO" id="GO:0004197">
    <property type="term" value="F:cysteine-type endopeptidase activity"/>
    <property type="evidence" value="ECO:0007669"/>
    <property type="project" value="UniProtKB-EC"/>
</dbReference>
<dbReference type="PRINTS" id="PR00705">
    <property type="entry name" value="PAPAIN"/>
</dbReference>
<comment type="function">
    <text evidence="12">May be involved in extracellular digestion.</text>
</comment>
<dbReference type="GO" id="GO:0006508">
    <property type="term" value="P:proteolysis"/>
    <property type="evidence" value="ECO:0007669"/>
    <property type="project" value="UniProtKB-KW"/>
</dbReference>